<feature type="compositionally biased region" description="Low complexity" evidence="7">
    <location>
        <begin position="38"/>
        <end position="53"/>
    </location>
</feature>
<dbReference type="RefSeq" id="WP_245514131.1">
    <property type="nucleotide sequence ID" value="NZ_JBHUNN010000002.1"/>
</dbReference>
<evidence type="ECO:0000256" key="2">
    <source>
        <dbReference type="ARBA" id="ARBA00022729"/>
    </source>
</evidence>
<keyword evidence="9" id="KW-1185">Reference proteome</keyword>
<feature type="region of interest" description="Disordered" evidence="7">
    <location>
        <begin position="38"/>
        <end position="85"/>
    </location>
</feature>
<proteinExistence type="predicted"/>
<sequence length="101" mass="10118">MARNTAIPGLSASGATRSAFIVLALALALAGCGRRGALEAPPNAAAQAQAGENQRTGAVVGGDEEDDSADSVVTSPIPGGQKKRAKGITIPQRPFVLDPLL</sequence>
<comment type="subcellular location">
    <subcellularLocation>
        <location evidence="1">Cell outer membrane</location>
        <topology evidence="1">Lipid-anchor</topology>
    </subcellularLocation>
</comment>
<name>A0A4R2GXG9_9HYPH</name>
<evidence type="ECO:0000256" key="5">
    <source>
        <dbReference type="ARBA" id="ARBA00023237"/>
    </source>
</evidence>
<dbReference type="AlphaFoldDB" id="A0A4R2GXG9"/>
<evidence type="ECO:0000256" key="4">
    <source>
        <dbReference type="ARBA" id="ARBA00023139"/>
    </source>
</evidence>
<keyword evidence="6 8" id="KW-0449">Lipoprotein</keyword>
<evidence type="ECO:0000256" key="6">
    <source>
        <dbReference type="ARBA" id="ARBA00023288"/>
    </source>
</evidence>
<protein>
    <submittedName>
        <fullName evidence="8">Putative lipoprotein</fullName>
    </submittedName>
</protein>
<dbReference type="PROSITE" id="PS51257">
    <property type="entry name" value="PROKAR_LIPOPROTEIN"/>
    <property type="match status" value="1"/>
</dbReference>
<evidence type="ECO:0000256" key="1">
    <source>
        <dbReference type="ARBA" id="ARBA00004459"/>
    </source>
</evidence>
<comment type="caution">
    <text evidence="8">The sequence shown here is derived from an EMBL/GenBank/DDBJ whole genome shotgun (WGS) entry which is preliminary data.</text>
</comment>
<dbReference type="NCBIfam" id="NF047847">
    <property type="entry name" value="SS_mature_LptM"/>
    <property type="match status" value="1"/>
</dbReference>
<keyword evidence="4" id="KW-0564">Palmitate</keyword>
<keyword evidence="3" id="KW-0472">Membrane</keyword>
<gene>
    <name evidence="8" type="ORF">EV666_101169</name>
</gene>
<dbReference type="Proteomes" id="UP000294881">
    <property type="component" value="Unassembled WGS sequence"/>
</dbReference>
<keyword evidence="5" id="KW-0998">Cell outer membrane</keyword>
<evidence type="ECO:0000256" key="3">
    <source>
        <dbReference type="ARBA" id="ARBA00023136"/>
    </source>
</evidence>
<dbReference type="EMBL" id="SLWL01000001">
    <property type="protein sequence ID" value="TCO15920.1"/>
    <property type="molecule type" value="Genomic_DNA"/>
</dbReference>
<accession>A0A4R2GXG9</accession>
<evidence type="ECO:0000313" key="9">
    <source>
        <dbReference type="Proteomes" id="UP000294881"/>
    </source>
</evidence>
<organism evidence="8 9">
    <name type="scientific">Camelimonas lactis</name>
    <dbReference type="NCBI Taxonomy" id="659006"/>
    <lineage>
        <taxon>Bacteria</taxon>
        <taxon>Pseudomonadati</taxon>
        <taxon>Pseudomonadota</taxon>
        <taxon>Alphaproteobacteria</taxon>
        <taxon>Hyphomicrobiales</taxon>
        <taxon>Chelatococcaceae</taxon>
        <taxon>Camelimonas</taxon>
    </lineage>
</organism>
<reference evidence="8 9" key="1">
    <citation type="submission" date="2019-03" db="EMBL/GenBank/DDBJ databases">
        <title>Genomic Encyclopedia of Type Strains, Phase IV (KMG-IV): sequencing the most valuable type-strain genomes for metagenomic binning, comparative biology and taxonomic classification.</title>
        <authorList>
            <person name="Goeker M."/>
        </authorList>
    </citation>
    <scope>NUCLEOTIDE SEQUENCE [LARGE SCALE GENOMIC DNA]</scope>
    <source>
        <strain evidence="8 9">DSM 22958</strain>
    </source>
</reference>
<keyword evidence="2" id="KW-0732">Signal</keyword>
<evidence type="ECO:0000313" key="8">
    <source>
        <dbReference type="EMBL" id="TCO15920.1"/>
    </source>
</evidence>
<dbReference type="InterPro" id="IPR032831">
    <property type="entry name" value="LptM_cons"/>
</dbReference>
<evidence type="ECO:0000256" key="7">
    <source>
        <dbReference type="SAM" id="MobiDB-lite"/>
    </source>
</evidence>